<accession>A0A1H2V3A1</accession>
<protein>
    <submittedName>
        <fullName evidence="4">TPR repeat-containing protein</fullName>
    </submittedName>
</protein>
<feature type="compositionally biased region" description="Low complexity" evidence="2">
    <location>
        <begin position="253"/>
        <end position="274"/>
    </location>
</feature>
<dbReference type="InterPro" id="IPR011990">
    <property type="entry name" value="TPR-like_helical_dom_sf"/>
</dbReference>
<feature type="compositionally biased region" description="Basic and acidic residues" evidence="2">
    <location>
        <begin position="165"/>
        <end position="205"/>
    </location>
</feature>
<dbReference type="Gene3D" id="1.25.40.10">
    <property type="entry name" value="Tetratricopeptide repeat domain"/>
    <property type="match status" value="1"/>
</dbReference>
<dbReference type="Proteomes" id="UP000199592">
    <property type="component" value="Unassembled WGS sequence"/>
</dbReference>
<feature type="compositionally biased region" description="Basic and acidic residues" evidence="2">
    <location>
        <begin position="279"/>
        <end position="304"/>
    </location>
</feature>
<organism evidence="4 5">
    <name type="scientific">Flagellimonas zhangzhouensis</name>
    <dbReference type="NCBI Taxonomy" id="1073328"/>
    <lineage>
        <taxon>Bacteria</taxon>
        <taxon>Pseudomonadati</taxon>
        <taxon>Bacteroidota</taxon>
        <taxon>Flavobacteriia</taxon>
        <taxon>Flavobacteriales</taxon>
        <taxon>Flavobacteriaceae</taxon>
        <taxon>Flagellimonas</taxon>
    </lineage>
</organism>
<dbReference type="RefSeq" id="WP_313795029.1">
    <property type="nucleotide sequence ID" value="NZ_FNKI01000001.1"/>
</dbReference>
<keyword evidence="3" id="KW-0732">Signal</keyword>
<keyword evidence="1" id="KW-0802">TPR repeat</keyword>
<feature type="signal peptide" evidence="3">
    <location>
        <begin position="1"/>
        <end position="23"/>
    </location>
</feature>
<dbReference type="Pfam" id="PF13414">
    <property type="entry name" value="TPR_11"/>
    <property type="match status" value="1"/>
</dbReference>
<reference evidence="5" key="1">
    <citation type="submission" date="2016-10" db="EMBL/GenBank/DDBJ databases">
        <authorList>
            <person name="Varghese N."/>
            <person name="Submissions S."/>
        </authorList>
    </citation>
    <scope>NUCLEOTIDE SEQUENCE [LARGE SCALE GENOMIC DNA]</scope>
    <source>
        <strain evidence="5">DSM 25030</strain>
    </source>
</reference>
<proteinExistence type="predicted"/>
<gene>
    <name evidence="4" type="ORF">SAMN04487892_1890</name>
</gene>
<dbReference type="PROSITE" id="PS50005">
    <property type="entry name" value="TPR"/>
    <property type="match status" value="1"/>
</dbReference>
<dbReference type="PROSITE" id="PS50293">
    <property type="entry name" value="TPR_REGION"/>
    <property type="match status" value="1"/>
</dbReference>
<dbReference type="SMART" id="SM00028">
    <property type="entry name" value="TPR"/>
    <property type="match status" value="2"/>
</dbReference>
<dbReference type="STRING" id="1073328.SAMN05216294_0401"/>
<evidence type="ECO:0000313" key="5">
    <source>
        <dbReference type="Proteomes" id="UP000199592"/>
    </source>
</evidence>
<feature type="chain" id="PRO_5011702143" evidence="3">
    <location>
        <begin position="24"/>
        <end position="304"/>
    </location>
</feature>
<feature type="region of interest" description="Disordered" evidence="2">
    <location>
        <begin position="161"/>
        <end position="304"/>
    </location>
</feature>
<evidence type="ECO:0000313" key="4">
    <source>
        <dbReference type="EMBL" id="SDW62730.1"/>
    </source>
</evidence>
<keyword evidence="5" id="KW-1185">Reference proteome</keyword>
<evidence type="ECO:0000256" key="1">
    <source>
        <dbReference type="PROSITE-ProRule" id="PRU00339"/>
    </source>
</evidence>
<evidence type="ECO:0000256" key="2">
    <source>
        <dbReference type="SAM" id="MobiDB-lite"/>
    </source>
</evidence>
<evidence type="ECO:0000256" key="3">
    <source>
        <dbReference type="SAM" id="SignalP"/>
    </source>
</evidence>
<feature type="repeat" description="TPR" evidence="1">
    <location>
        <begin position="113"/>
        <end position="146"/>
    </location>
</feature>
<dbReference type="SUPFAM" id="SSF48452">
    <property type="entry name" value="TPR-like"/>
    <property type="match status" value="1"/>
</dbReference>
<feature type="compositionally biased region" description="Basic and acidic residues" evidence="2">
    <location>
        <begin position="215"/>
        <end position="249"/>
    </location>
</feature>
<dbReference type="AlphaFoldDB" id="A0A1H2V3A1"/>
<dbReference type="InterPro" id="IPR019734">
    <property type="entry name" value="TPR_rpt"/>
</dbReference>
<sequence length="304" mass="34906">MSMMSNKIRLMFGLLLCFGIAQAQNDTTEKALKEAEKALQASTNLTYEANEELTANDFINSEANYRKAISKSSQNAAAPFNLGTAYYNRESFGEAFGRFKEASEAADDKTEKHKAFHNMGNVFMQQKDYKQAVEAYKQALRKNPNDDETRYNLALAKKMLEQQQDEQKNDQNQDNKDNQDQKDQEKDENKDQDNEGGDKDKQDEGKENDEENKDEGDQGDKGDNGEEKPEENKEGDGDKKKEQEKKPNEGDQPQDQKQQPRPNQLSQQQIQNLLEAMQNEEKKVQEKMEARKVRGAKVKNEKDW</sequence>
<name>A0A1H2V3A1_9FLAO</name>
<dbReference type="EMBL" id="FNMY01000002">
    <property type="protein sequence ID" value="SDW62730.1"/>
    <property type="molecule type" value="Genomic_DNA"/>
</dbReference>